<evidence type="ECO:0000313" key="2">
    <source>
        <dbReference type="EMBL" id="KKW30015.1"/>
    </source>
</evidence>
<keyword evidence="1" id="KW-1133">Transmembrane helix</keyword>
<dbReference type="AlphaFoldDB" id="A0A0G1XGH6"/>
<accession>A0A0G1XGH6</accession>
<dbReference type="Proteomes" id="UP000034846">
    <property type="component" value="Unassembled WGS sequence"/>
</dbReference>
<gene>
    <name evidence="2" type="ORF">UY72_C0026G0007</name>
</gene>
<reference evidence="2 3" key="1">
    <citation type="journal article" date="2015" name="Nature">
        <title>rRNA introns, odd ribosomes, and small enigmatic genomes across a large radiation of phyla.</title>
        <authorList>
            <person name="Brown C.T."/>
            <person name="Hug L.A."/>
            <person name="Thomas B.C."/>
            <person name="Sharon I."/>
            <person name="Castelle C.J."/>
            <person name="Singh A."/>
            <person name="Wilkins M.J."/>
            <person name="Williams K.H."/>
            <person name="Banfield J.F."/>
        </authorList>
    </citation>
    <scope>NUCLEOTIDE SEQUENCE [LARGE SCALE GENOMIC DNA]</scope>
</reference>
<comment type="caution">
    <text evidence="2">The sequence shown here is derived from an EMBL/GenBank/DDBJ whole genome shotgun (WGS) entry which is preliminary data.</text>
</comment>
<feature type="transmembrane region" description="Helical" evidence="1">
    <location>
        <begin position="41"/>
        <end position="60"/>
    </location>
</feature>
<sequence>MLDVVIESFLAFVGATLISALLLWGGPTDFLPWPEFTKKQIAIASLVIGIIAEIIYWTVLK</sequence>
<name>A0A0G1XGH6_9BACT</name>
<evidence type="ECO:0000256" key="1">
    <source>
        <dbReference type="SAM" id="Phobius"/>
    </source>
</evidence>
<keyword evidence="1" id="KW-0812">Transmembrane</keyword>
<protein>
    <submittedName>
        <fullName evidence="2">Uncharacterized protein</fullName>
    </submittedName>
</protein>
<keyword evidence="1" id="KW-0472">Membrane</keyword>
<organism evidence="2 3">
    <name type="scientific">Candidatus Uhrbacteria bacterium GW2011_GWD2_52_7</name>
    <dbReference type="NCBI Taxonomy" id="1618989"/>
    <lineage>
        <taxon>Bacteria</taxon>
        <taxon>Candidatus Uhriibacteriota</taxon>
    </lineage>
</organism>
<dbReference type="EMBL" id="LCRD01000026">
    <property type="protein sequence ID" value="KKW30015.1"/>
    <property type="molecule type" value="Genomic_DNA"/>
</dbReference>
<proteinExistence type="predicted"/>
<evidence type="ECO:0000313" key="3">
    <source>
        <dbReference type="Proteomes" id="UP000034846"/>
    </source>
</evidence>